<dbReference type="PROSITE" id="PS50977">
    <property type="entry name" value="HTH_TETR_2"/>
    <property type="match status" value="1"/>
</dbReference>
<proteinExistence type="predicted"/>
<dbReference type="PRINTS" id="PR00455">
    <property type="entry name" value="HTHTETR"/>
</dbReference>
<accession>A0A1F5V022</accession>
<dbReference type="InterPro" id="IPR050109">
    <property type="entry name" value="HTH-type_TetR-like_transc_reg"/>
</dbReference>
<evidence type="ECO:0000256" key="1">
    <source>
        <dbReference type="ARBA" id="ARBA00023015"/>
    </source>
</evidence>
<dbReference type="PANTHER" id="PTHR30055:SF234">
    <property type="entry name" value="HTH-TYPE TRANSCRIPTIONAL REGULATOR BETI"/>
    <property type="match status" value="1"/>
</dbReference>
<comment type="caution">
    <text evidence="7">The sequence shown here is derived from an EMBL/GenBank/DDBJ whole genome shotgun (WGS) entry which is preliminary data.</text>
</comment>
<dbReference type="GO" id="GO:0003700">
    <property type="term" value="F:DNA-binding transcription factor activity"/>
    <property type="evidence" value="ECO:0007669"/>
    <property type="project" value="TreeGrafter"/>
</dbReference>
<keyword evidence="2 4" id="KW-0238">DNA-binding</keyword>
<evidence type="ECO:0000313" key="7">
    <source>
        <dbReference type="EMBL" id="OGF56750.1"/>
    </source>
</evidence>
<dbReference type="EMBL" id="MFGX01000026">
    <property type="protein sequence ID" value="OGF56750.1"/>
    <property type="molecule type" value="Genomic_DNA"/>
</dbReference>
<evidence type="ECO:0000256" key="4">
    <source>
        <dbReference type="PROSITE-ProRule" id="PRU00335"/>
    </source>
</evidence>
<sequence length="214" mass="23580">MGIAERRLHERQERARRILEAALLVFAREGLRPATMEAIAAEAQLGKGTIYYYYPSKEALLGSLITAMAEEYFRGLLEGAADQTTPVAIATGVSRALLAHYKRQPELFRVIHMVLGEPEPRPRTAVTAFTTAHLGWLRQLEAAISGTLGVHRVPIRPFITLLGTYSHGLLFEVVAGRQPDRLLAEATTTFRALLSPPPQKASTGLKDQKNIQEG</sequence>
<feature type="domain" description="HTH tetR-type" evidence="6">
    <location>
        <begin position="12"/>
        <end position="72"/>
    </location>
</feature>
<reference evidence="7 8" key="1">
    <citation type="journal article" date="2016" name="Nat. Commun.">
        <title>Thousands of microbial genomes shed light on interconnected biogeochemical processes in an aquifer system.</title>
        <authorList>
            <person name="Anantharaman K."/>
            <person name="Brown C.T."/>
            <person name="Hug L.A."/>
            <person name="Sharon I."/>
            <person name="Castelle C.J."/>
            <person name="Probst A.J."/>
            <person name="Thomas B.C."/>
            <person name="Singh A."/>
            <person name="Wilkins M.J."/>
            <person name="Karaoz U."/>
            <person name="Brodie E.L."/>
            <person name="Williams K.H."/>
            <person name="Hubbard S.S."/>
            <person name="Banfield J.F."/>
        </authorList>
    </citation>
    <scope>NUCLEOTIDE SEQUENCE [LARGE SCALE GENOMIC DNA]</scope>
    <source>
        <strain evidence="8">RBG_16_55_9</strain>
    </source>
</reference>
<dbReference type="PANTHER" id="PTHR30055">
    <property type="entry name" value="HTH-TYPE TRANSCRIPTIONAL REGULATOR RUTR"/>
    <property type="match status" value="1"/>
</dbReference>
<organism evidence="7 8">
    <name type="scientific">Fraserbacteria sp. (strain RBG_16_55_9)</name>
    <dbReference type="NCBI Taxonomy" id="1817864"/>
    <lineage>
        <taxon>Bacteria</taxon>
        <taxon>Candidatus Fraseribacteriota</taxon>
    </lineage>
</organism>
<dbReference type="AlphaFoldDB" id="A0A1F5V022"/>
<dbReference type="GO" id="GO:0000976">
    <property type="term" value="F:transcription cis-regulatory region binding"/>
    <property type="evidence" value="ECO:0007669"/>
    <property type="project" value="TreeGrafter"/>
</dbReference>
<name>A0A1F5V022_FRAXR</name>
<evidence type="ECO:0000256" key="2">
    <source>
        <dbReference type="ARBA" id="ARBA00023125"/>
    </source>
</evidence>
<keyword evidence="3" id="KW-0804">Transcription</keyword>
<evidence type="ECO:0000256" key="5">
    <source>
        <dbReference type="SAM" id="MobiDB-lite"/>
    </source>
</evidence>
<dbReference type="STRING" id="1817864.A2Z21_06015"/>
<dbReference type="SUPFAM" id="SSF46689">
    <property type="entry name" value="Homeodomain-like"/>
    <property type="match status" value="1"/>
</dbReference>
<dbReference type="Proteomes" id="UP000179157">
    <property type="component" value="Unassembled WGS sequence"/>
</dbReference>
<evidence type="ECO:0000313" key="8">
    <source>
        <dbReference type="Proteomes" id="UP000179157"/>
    </source>
</evidence>
<protein>
    <recommendedName>
        <fullName evidence="6">HTH tetR-type domain-containing protein</fullName>
    </recommendedName>
</protein>
<keyword evidence="1" id="KW-0805">Transcription regulation</keyword>
<dbReference type="Pfam" id="PF00440">
    <property type="entry name" value="TetR_N"/>
    <property type="match status" value="1"/>
</dbReference>
<evidence type="ECO:0000256" key="3">
    <source>
        <dbReference type="ARBA" id="ARBA00023163"/>
    </source>
</evidence>
<feature type="region of interest" description="Disordered" evidence="5">
    <location>
        <begin position="194"/>
        <end position="214"/>
    </location>
</feature>
<feature type="DNA-binding region" description="H-T-H motif" evidence="4">
    <location>
        <begin position="35"/>
        <end position="54"/>
    </location>
</feature>
<gene>
    <name evidence="7" type="ORF">A2Z21_06015</name>
</gene>
<evidence type="ECO:0000259" key="6">
    <source>
        <dbReference type="PROSITE" id="PS50977"/>
    </source>
</evidence>
<dbReference type="InterPro" id="IPR001647">
    <property type="entry name" value="HTH_TetR"/>
</dbReference>
<dbReference type="InterPro" id="IPR009057">
    <property type="entry name" value="Homeodomain-like_sf"/>
</dbReference>
<dbReference type="Gene3D" id="1.10.357.10">
    <property type="entry name" value="Tetracycline Repressor, domain 2"/>
    <property type="match status" value="1"/>
</dbReference>